<evidence type="ECO:0000259" key="6">
    <source>
        <dbReference type="PROSITE" id="PS51764"/>
    </source>
</evidence>
<evidence type="ECO:0000256" key="4">
    <source>
        <dbReference type="PROSITE-ProRule" id="PRU01100"/>
    </source>
</evidence>
<proteinExistence type="inferred from homology"/>
<evidence type="ECO:0000313" key="7">
    <source>
        <dbReference type="EMBL" id="SDN68287.1"/>
    </source>
</evidence>
<dbReference type="Pfam" id="PF02156">
    <property type="entry name" value="Glyco_hydro_26"/>
    <property type="match status" value="1"/>
</dbReference>
<dbReference type="PANTHER" id="PTHR40079:SF4">
    <property type="entry name" value="GH26 DOMAIN-CONTAINING PROTEIN-RELATED"/>
    <property type="match status" value="1"/>
</dbReference>
<dbReference type="InterPro" id="IPR017853">
    <property type="entry name" value="GH"/>
</dbReference>
<keyword evidence="5" id="KW-0732">Signal</keyword>
<dbReference type="InterPro" id="IPR022790">
    <property type="entry name" value="GH26_dom"/>
</dbReference>
<dbReference type="GO" id="GO:0016985">
    <property type="term" value="F:mannan endo-1,4-beta-mannosidase activity"/>
    <property type="evidence" value="ECO:0007669"/>
    <property type="project" value="InterPro"/>
</dbReference>
<accession>A0A1H0DDD2</accession>
<evidence type="ECO:0000256" key="5">
    <source>
        <dbReference type="SAM" id="SignalP"/>
    </source>
</evidence>
<protein>
    <submittedName>
        <fullName evidence="7">Glycosyl hydrolase family 26</fullName>
    </submittedName>
</protein>
<dbReference type="PROSITE" id="PS51257">
    <property type="entry name" value="PROKAR_LIPOPROTEIN"/>
    <property type="match status" value="1"/>
</dbReference>
<dbReference type="OrthoDB" id="185675at2"/>
<name>A0A1H0DDD2_9BACI</name>
<dbReference type="AlphaFoldDB" id="A0A1H0DDD2"/>
<evidence type="ECO:0000256" key="1">
    <source>
        <dbReference type="ARBA" id="ARBA00007754"/>
    </source>
</evidence>
<evidence type="ECO:0000313" key="8">
    <source>
        <dbReference type="Proteomes" id="UP000199334"/>
    </source>
</evidence>
<feature type="domain" description="GH26" evidence="6">
    <location>
        <begin position="77"/>
        <end position="406"/>
    </location>
</feature>
<sequence length="509" mass="59068">MKLKNNQNTWILFAIIPLLTLLTSCGMMNDSDTSNNHEGQAANAQSSNWADAARKAMNTAEHYKDQEQYNKSKEYYIKAAEYFEQANMPSWTVQSNIYADFIDTDVTLYVEQPVKQDKNLGKFEPESGTYLGFFMAGSRETNRPDLMDDIYGRNHAIYLTYTKWGQHYEETDSYFPLKFAENAKKYQAGIQIGFEPSEGLDQVVDGEYIRQFAREAKESGVPVFLRYASEMNGEWVPWSGDPEKYKEKFRLVHDIMEKEAPNVAMVWSPNFLPRHNIDQYYPGDEYVDWVGTSLYTIPFSHGERKPGGNPIDYLRPIYEKYSHKPMMVSEGAVSHYSYELDEDFSEWAASQIGNMYGFLPRMFPNIKAVTYFNLDKITTNYDNQNNNYDLADNKQVDKTYQRMIQNGQFIDQLTVEGAKTTIETQFLPVQEVKQVNGEHDTFLYVKLPEGEQPYYVAVYQGDKKLGESYAQPWNMRIDFSKVDPNRPLTLIAFDREFKRLATEKVEVSF</sequence>
<dbReference type="RefSeq" id="WP_093857238.1">
    <property type="nucleotide sequence ID" value="NZ_FNIG01000007.1"/>
</dbReference>
<dbReference type="STRING" id="237069.SAMN05216498_2831"/>
<dbReference type="PROSITE" id="PS51764">
    <property type="entry name" value="GH26"/>
    <property type="match status" value="1"/>
</dbReference>
<evidence type="ECO:0000256" key="3">
    <source>
        <dbReference type="ARBA" id="ARBA00023295"/>
    </source>
</evidence>
<comment type="similarity">
    <text evidence="1 4">Belongs to the glycosyl hydrolase 26 family.</text>
</comment>
<dbReference type="GO" id="GO:0006080">
    <property type="term" value="P:substituted mannan metabolic process"/>
    <property type="evidence" value="ECO:0007669"/>
    <property type="project" value="InterPro"/>
</dbReference>
<gene>
    <name evidence="7" type="ORF">SAMN05216498_2831</name>
</gene>
<keyword evidence="3 4" id="KW-0326">Glycosidase</keyword>
<dbReference type="Proteomes" id="UP000199334">
    <property type="component" value="Unassembled WGS sequence"/>
</dbReference>
<reference evidence="7 8" key="1">
    <citation type="submission" date="2016-10" db="EMBL/GenBank/DDBJ databases">
        <authorList>
            <person name="de Groot N.N."/>
        </authorList>
    </citation>
    <scope>NUCLEOTIDE SEQUENCE [LARGE SCALE GENOMIC DNA]</scope>
    <source>
        <strain evidence="7 8">CGMCC 1.3442</strain>
    </source>
</reference>
<dbReference type="SUPFAM" id="SSF51445">
    <property type="entry name" value="(Trans)glycosidases"/>
    <property type="match status" value="1"/>
</dbReference>
<dbReference type="Gene3D" id="3.20.20.80">
    <property type="entry name" value="Glycosidases"/>
    <property type="match status" value="1"/>
</dbReference>
<feature type="active site" description="Proton donor" evidence="4">
    <location>
        <position position="230"/>
    </location>
</feature>
<dbReference type="EMBL" id="FNIG01000007">
    <property type="protein sequence ID" value="SDN68287.1"/>
    <property type="molecule type" value="Genomic_DNA"/>
</dbReference>
<feature type="chain" id="PRO_5038553508" evidence="5">
    <location>
        <begin position="30"/>
        <end position="509"/>
    </location>
</feature>
<evidence type="ECO:0000256" key="2">
    <source>
        <dbReference type="ARBA" id="ARBA00022801"/>
    </source>
</evidence>
<keyword evidence="2 4" id="KW-0378">Hydrolase</keyword>
<dbReference type="PANTHER" id="PTHR40079">
    <property type="entry name" value="MANNAN ENDO-1,4-BETA-MANNOSIDASE E-RELATED"/>
    <property type="match status" value="1"/>
</dbReference>
<dbReference type="InterPro" id="IPR000805">
    <property type="entry name" value="Glyco_hydro_26"/>
</dbReference>
<organism evidence="7 8">
    <name type="scientific">Tenuibacillus multivorans</name>
    <dbReference type="NCBI Taxonomy" id="237069"/>
    <lineage>
        <taxon>Bacteria</taxon>
        <taxon>Bacillati</taxon>
        <taxon>Bacillota</taxon>
        <taxon>Bacilli</taxon>
        <taxon>Bacillales</taxon>
        <taxon>Bacillaceae</taxon>
        <taxon>Tenuibacillus</taxon>
    </lineage>
</organism>
<feature type="active site" description="Nucleophile" evidence="4">
    <location>
        <position position="330"/>
    </location>
</feature>
<feature type="signal peptide" evidence="5">
    <location>
        <begin position="1"/>
        <end position="29"/>
    </location>
</feature>
<keyword evidence="8" id="KW-1185">Reference proteome</keyword>